<dbReference type="SUPFAM" id="SSF51735">
    <property type="entry name" value="NAD(P)-binding Rossmann-fold domains"/>
    <property type="match status" value="1"/>
</dbReference>
<dbReference type="InterPro" id="IPR036291">
    <property type="entry name" value="NAD(P)-bd_dom_sf"/>
</dbReference>
<reference evidence="1" key="1">
    <citation type="journal article" date="2014" name="Front. Microbiol.">
        <title>High frequency of phylogenetically diverse reductive dehalogenase-homologous genes in deep subseafloor sedimentary metagenomes.</title>
        <authorList>
            <person name="Kawai M."/>
            <person name="Futagami T."/>
            <person name="Toyoda A."/>
            <person name="Takaki Y."/>
            <person name="Nishi S."/>
            <person name="Hori S."/>
            <person name="Arai W."/>
            <person name="Tsubouchi T."/>
            <person name="Morono Y."/>
            <person name="Uchiyama I."/>
            <person name="Ito T."/>
            <person name="Fujiyama A."/>
            <person name="Inagaki F."/>
            <person name="Takami H."/>
        </authorList>
    </citation>
    <scope>NUCLEOTIDE SEQUENCE</scope>
    <source>
        <strain evidence="1">Expedition CK06-06</strain>
    </source>
</reference>
<dbReference type="EMBL" id="BARW01030851">
    <property type="protein sequence ID" value="GAJ10356.1"/>
    <property type="molecule type" value="Genomic_DNA"/>
</dbReference>
<dbReference type="Gene3D" id="3.90.25.10">
    <property type="entry name" value="UDP-galactose 4-epimerase, domain 1"/>
    <property type="match status" value="1"/>
</dbReference>
<gene>
    <name evidence="1" type="ORF">S12H4_49209</name>
</gene>
<comment type="caution">
    <text evidence="1">The sequence shown here is derived from an EMBL/GenBank/DDBJ whole genome shotgun (WGS) entry which is preliminary data.</text>
</comment>
<sequence>ERRADYSKAERLLGWKPKLTVEEGMKELAKDIIKNPEKY</sequence>
<name>X1VAP7_9ZZZZ</name>
<feature type="non-terminal residue" evidence="1">
    <location>
        <position position="1"/>
    </location>
</feature>
<proteinExistence type="predicted"/>
<dbReference type="AlphaFoldDB" id="X1VAP7"/>
<accession>X1VAP7</accession>
<organism evidence="1">
    <name type="scientific">marine sediment metagenome</name>
    <dbReference type="NCBI Taxonomy" id="412755"/>
    <lineage>
        <taxon>unclassified sequences</taxon>
        <taxon>metagenomes</taxon>
        <taxon>ecological metagenomes</taxon>
    </lineage>
</organism>
<evidence type="ECO:0008006" key="2">
    <source>
        <dbReference type="Google" id="ProtNLM"/>
    </source>
</evidence>
<evidence type="ECO:0000313" key="1">
    <source>
        <dbReference type="EMBL" id="GAJ10356.1"/>
    </source>
</evidence>
<protein>
    <recommendedName>
        <fullName evidence="2">NAD(P)-binding domain-containing protein</fullName>
    </recommendedName>
</protein>